<evidence type="ECO:0000256" key="4">
    <source>
        <dbReference type="ARBA" id="ARBA00022692"/>
    </source>
</evidence>
<dbReference type="InterPro" id="IPR051393">
    <property type="entry name" value="ABC_transporter_permease"/>
</dbReference>
<comment type="caution">
    <text evidence="9">The sequence shown here is derived from an EMBL/GenBank/DDBJ whole genome shotgun (WGS) entry which is preliminary data.</text>
</comment>
<dbReference type="PROSITE" id="PS50928">
    <property type="entry name" value="ABC_TM1"/>
    <property type="match status" value="1"/>
</dbReference>
<sequence>MKKQAFWRNIKVVPYLYILPNMILFMVFMIIPVFMALYYSFMDWKGIGDPVFTGLENYQWLFTDDTFWKSLWNTAYYTLATVPFIMVLALFLAMLLNMALPLKGVFRAAIYLPAVVSTVVVGMIFTWLFQDQVGLINYLLNLLGIESIQWANDPKFAMIMLVAATIWQRTGYNMVIYLAGLQGISQEYYEAAIVDGASNWQRFRYLTLPLLKTTHVFVMITCIIHSFRSFDLVYTMTKGGPLNSTKTMVMYIYELAFTRSQFGRASAAGVALFTIMVVLTAVRFMNNKAEE</sequence>
<evidence type="ECO:0000313" key="10">
    <source>
        <dbReference type="Proteomes" id="UP000823910"/>
    </source>
</evidence>
<comment type="subcellular location">
    <subcellularLocation>
        <location evidence="1 7">Cell membrane</location>
        <topology evidence="1 7">Multi-pass membrane protein</topology>
    </subcellularLocation>
</comment>
<dbReference type="AlphaFoldDB" id="A0A9D2SHX7"/>
<dbReference type="GO" id="GO:0055085">
    <property type="term" value="P:transmembrane transport"/>
    <property type="evidence" value="ECO:0007669"/>
    <property type="project" value="InterPro"/>
</dbReference>
<feature type="transmembrane region" description="Helical" evidence="7">
    <location>
        <begin position="12"/>
        <end position="39"/>
    </location>
</feature>
<feature type="transmembrane region" description="Helical" evidence="7">
    <location>
        <begin position="75"/>
        <end position="96"/>
    </location>
</feature>
<dbReference type="InterPro" id="IPR035906">
    <property type="entry name" value="MetI-like_sf"/>
</dbReference>
<dbReference type="Gene3D" id="1.10.3720.10">
    <property type="entry name" value="MetI-like"/>
    <property type="match status" value="1"/>
</dbReference>
<keyword evidence="3" id="KW-1003">Cell membrane</keyword>
<keyword evidence="4 7" id="KW-0812">Transmembrane</keyword>
<comment type="similarity">
    <text evidence="7">Belongs to the binding-protein-dependent transport system permease family.</text>
</comment>
<dbReference type="CDD" id="cd06261">
    <property type="entry name" value="TM_PBP2"/>
    <property type="match status" value="1"/>
</dbReference>
<proteinExistence type="inferred from homology"/>
<keyword evidence="6 7" id="KW-0472">Membrane</keyword>
<keyword evidence="2 7" id="KW-0813">Transport</keyword>
<evidence type="ECO:0000256" key="3">
    <source>
        <dbReference type="ARBA" id="ARBA00022475"/>
    </source>
</evidence>
<dbReference type="Pfam" id="PF00528">
    <property type="entry name" value="BPD_transp_1"/>
    <property type="match status" value="1"/>
</dbReference>
<organism evidence="9 10">
    <name type="scientific">Candidatus Enterocloster excrementipullorum</name>
    <dbReference type="NCBI Taxonomy" id="2838559"/>
    <lineage>
        <taxon>Bacteria</taxon>
        <taxon>Bacillati</taxon>
        <taxon>Bacillota</taxon>
        <taxon>Clostridia</taxon>
        <taxon>Lachnospirales</taxon>
        <taxon>Lachnospiraceae</taxon>
        <taxon>Enterocloster</taxon>
    </lineage>
</organism>
<dbReference type="PANTHER" id="PTHR30193:SF37">
    <property type="entry name" value="INNER MEMBRANE ABC TRANSPORTER PERMEASE PROTEIN YCJO"/>
    <property type="match status" value="1"/>
</dbReference>
<feature type="transmembrane region" description="Helical" evidence="7">
    <location>
        <begin position="108"/>
        <end position="129"/>
    </location>
</feature>
<keyword evidence="5 7" id="KW-1133">Transmembrane helix</keyword>
<dbReference type="Proteomes" id="UP000823910">
    <property type="component" value="Unassembled WGS sequence"/>
</dbReference>
<gene>
    <name evidence="9" type="ORF">H9704_13790</name>
</gene>
<evidence type="ECO:0000256" key="2">
    <source>
        <dbReference type="ARBA" id="ARBA00022448"/>
    </source>
</evidence>
<evidence type="ECO:0000256" key="6">
    <source>
        <dbReference type="ARBA" id="ARBA00023136"/>
    </source>
</evidence>
<evidence type="ECO:0000256" key="1">
    <source>
        <dbReference type="ARBA" id="ARBA00004651"/>
    </source>
</evidence>
<reference evidence="9" key="2">
    <citation type="submission" date="2021-04" db="EMBL/GenBank/DDBJ databases">
        <authorList>
            <person name="Gilroy R."/>
        </authorList>
    </citation>
    <scope>NUCLEOTIDE SEQUENCE</scope>
    <source>
        <strain evidence="9">CHK180-15479</strain>
    </source>
</reference>
<dbReference type="EMBL" id="DWWT01000075">
    <property type="protein sequence ID" value="HJC07191.1"/>
    <property type="molecule type" value="Genomic_DNA"/>
</dbReference>
<name>A0A9D2SHX7_9FIRM</name>
<evidence type="ECO:0000256" key="7">
    <source>
        <dbReference type="RuleBase" id="RU363032"/>
    </source>
</evidence>
<dbReference type="PANTHER" id="PTHR30193">
    <property type="entry name" value="ABC TRANSPORTER PERMEASE PROTEIN"/>
    <property type="match status" value="1"/>
</dbReference>
<feature type="domain" description="ABC transmembrane type-1" evidence="8">
    <location>
        <begin position="71"/>
        <end position="283"/>
    </location>
</feature>
<reference evidence="9" key="1">
    <citation type="journal article" date="2021" name="PeerJ">
        <title>Extensive microbial diversity within the chicken gut microbiome revealed by metagenomics and culture.</title>
        <authorList>
            <person name="Gilroy R."/>
            <person name="Ravi A."/>
            <person name="Getino M."/>
            <person name="Pursley I."/>
            <person name="Horton D.L."/>
            <person name="Alikhan N.F."/>
            <person name="Baker D."/>
            <person name="Gharbi K."/>
            <person name="Hall N."/>
            <person name="Watson M."/>
            <person name="Adriaenssens E.M."/>
            <person name="Foster-Nyarko E."/>
            <person name="Jarju S."/>
            <person name="Secka A."/>
            <person name="Antonio M."/>
            <person name="Oren A."/>
            <person name="Chaudhuri R.R."/>
            <person name="La Ragione R."/>
            <person name="Hildebrand F."/>
            <person name="Pallen M.J."/>
        </authorList>
    </citation>
    <scope>NUCLEOTIDE SEQUENCE</scope>
    <source>
        <strain evidence="9">CHK180-15479</strain>
    </source>
</reference>
<dbReference type="InterPro" id="IPR000515">
    <property type="entry name" value="MetI-like"/>
</dbReference>
<protein>
    <submittedName>
        <fullName evidence="9">Sugar ABC transporter permease</fullName>
    </submittedName>
</protein>
<dbReference type="SUPFAM" id="SSF161098">
    <property type="entry name" value="MetI-like"/>
    <property type="match status" value="1"/>
</dbReference>
<accession>A0A9D2SHX7</accession>
<feature type="transmembrane region" description="Helical" evidence="7">
    <location>
        <begin position="265"/>
        <end position="285"/>
    </location>
</feature>
<evidence type="ECO:0000259" key="8">
    <source>
        <dbReference type="PROSITE" id="PS50928"/>
    </source>
</evidence>
<feature type="transmembrane region" description="Helical" evidence="7">
    <location>
        <begin position="205"/>
        <end position="227"/>
    </location>
</feature>
<evidence type="ECO:0000313" key="9">
    <source>
        <dbReference type="EMBL" id="HJC07191.1"/>
    </source>
</evidence>
<evidence type="ECO:0000256" key="5">
    <source>
        <dbReference type="ARBA" id="ARBA00022989"/>
    </source>
</evidence>
<dbReference type="GO" id="GO:0005886">
    <property type="term" value="C:plasma membrane"/>
    <property type="evidence" value="ECO:0007669"/>
    <property type="project" value="UniProtKB-SubCell"/>
</dbReference>